<protein>
    <recommendedName>
        <fullName evidence="4">DMAP1-binding domain-containing protein</fullName>
    </recommendedName>
</protein>
<evidence type="ECO:0000313" key="6">
    <source>
        <dbReference type="Proteomes" id="UP000016932"/>
    </source>
</evidence>
<feature type="region of interest" description="Disordered" evidence="2">
    <location>
        <begin position="385"/>
        <end position="411"/>
    </location>
</feature>
<evidence type="ECO:0000256" key="3">
    <source>
        <dbReference type="SAM" id="Phobius"/>
    </source>
</evidence>
<feature type="transmembrane region" description="Helical" evidence="3">
    <location>
        <begin position="250"/>
        <end position="268"/>
    </location>
</feature>
<keyword evidence="3" id="KW-0812">Transmembrane</keyword>
<sequence>MTDDGFVAIFFLFILNWITGALWQYIILYFLGALTNSPRKCANYAETTQRVRHPMAPKEAHDMADMPPNLRKQLDLLDLEFQDGEITQKGYDKRRSIIMAKYAKILKRKAPTLGAPLLFKATVVETADAAMTVRSSVADVEEGILATIKKCLEVSRHPDTPESEAKAALLLATRRMKQYNVSQAEVLEHATPEQQQNYVSESIVHLTHRDGDSSKGVHRAVWLYRMVHAIELFFDTKASYRSYRRNKTKLAIVFCGLANNSVAAAYAFEMVYNLAGEWSRKLTNANNKNGNERTCYANKRNSYIMALSEELQKMARRERKAEERRAARAEEETLAARIEEEEARRKAELDRLKGPFNHNNPHLVTIEDEGEGEGKVPFDEDTIMHRDSDSESNEEVDEVMRDPNQKQTPPISPQRVFLFQKMMKRVAASVFENDSANCIILVAAINDELESNPDLGTRFQVETEAVDILNCLVDLEVLESDGNTKAITLTRLGRQKIFGHTHENADETNALLPSANDSGIDFDDAGSDGYGPEDWDNDYSVFDDNEDVQSLASTAKADNLMSALFTPEPNAPAFSSKSQVVRFRQKTKQLIEDFIEKEKHKYTWGPAPRRREMDSIDEDAWSRGKKDAHKIDVHRKNIMA</sequence>
<dbReference type="Pfam" id="PF23771">
    <property type="entry name" value="DUF7168"/>
    <property type="match status" value="1"/>
</dbReference>
<dbReference type="KEGG" id="pfj:MYCFIDRAFT_216387"/>
<feature type="coiled-coil region" evidence="1">
    <location>
        <begin position="304"/>
        <end position="346"/>
    </location>
</feature>
<gene>
    <name evidence="5" type="ORF">MYCFIDRAFT_216387</name>
</gene>
<feature type="domain" description="DMAP1-binding" evidence="4">
    <location>
        <begin position="62"/>
        <end position="189"/>
    </location>
</feature>
<dbReference type="InterPro" id="IPR010506">
    <property type="entry name" value="DMAP1-bd"/>
</dbReference>
<keyword evidence="3" id="KW-1133">Transmembrane helix</keyword>
<dbReference type="Proteomes" id="UP000016932">
    <property type="component" value="Unassembled WGS sequence"/>
</dbReference>
<dbReference type="Pfam" id="PF10979">
    <property type="entry name" value="DUF2786"/>
    <property type="match status" value="1"/>
</dbReference>
<dbReference type="InterPro" id="IPR055592">
    <property type="entry name" value="DUF7168"/>
</dbReference>
<keyword evidence="6" id="KW-1185">Reference proteome</keyword>
<feature type="transmembrane region" description="Helical" evidence="3">
    <location>
        <begin position="6"/>
        <end position="31"/>
    </location>
</feature>
<evidence type="ECO:0000256" key="1">
    <source>
        <dbReference type="SAM" id="Coils"/>
    </source>
</evidence>
<dbReference type="VEuPathDB" id="FungiDB:MYCFIDRAFT_216387"/>
<organism evidence="5 6">
    <name type="scientific">Pseudocercospora fijiensis (strain CIRAD86)</name>
    <name type="common">Black leaf streak disease fungus</name>
    <name type="synonym">Mycosphaerella fijiensis</name>
    <dbReference type="NCBI Taxonomy" id="383855"/>
    <lineage>
        <taxon>Eukaryota</taxon>
        <taxon>Fungi</taxon>
        <taxon>Dikarya</taxon>
        <taxon>Ascomycota</taxon>
        <taxon>Pezizomycotina</taxon>
        <taxon>Dothideomycetes</taxon>
        <taxon>Dothideomycetidae</taxon>
        <taxon>Mycosphaerellales</taxon>
        <taxon>Mycosphaerellaceae</taxon>
        <taxon>Pseudocercospora</taxon>
    </lineage>
</organism>
<dbReference type="OrthoDB" id="3067443at2759"/>
<dbReference type="GeneID" id="19338269"/>
<dbReference type="STRING" id="383855.M2ZJK9"/>
<dbReference type="EMBL" id="KB446562">
    <property type="protein sequence ID" value="EME79269.1"/>
    <property type="molecule type" value="Genomic_DNA"/>
</dbReference>
<evidence type="ECO:0000259" key="4">
    <source>
        <dbReference type="PROSITE" id="PS51912"/>
    </source>
</evidence>
<dbReference type="RefSeq" id="XP_007930032.1">
    <property type="nucleotide sequence ID" value="XM_007931841.1"/>
</dbReference>
<dbReference type="PROSITE" id="PS51912">
    <property type="entry name" value="DMAP1_BIND"/>
    <property type="match status" value="1"/>
</dbReference>
<dbReference type="Pfam" id="PF06464">
    <property type="entry name" value="DMAP_binding"/>
    <property type="match status" value="1"/>
</dbReference>
<evidence type="ECO:0000313" key="5">
    <source>
        <dbReference type="EMBL" id="EME79269.1"/>
    </source>
</evidence>
<proteinExistence type="predicted"/>
<keyword evidence="1" id="KW-0175">Coiled coil</keyword>
<accession>M2ZJK9</accession>
<keyword evidence="3" id="KW-0472">Membrane</keyword>
<dbReference type="HOGENOM" id="CLU_427663_0_0_1"/>
<name>M2ZJK9_PSEFD</name>
<dbReference type="eggNOG" id="ENOG502S5IR">
    <property type="taxonomic scope" value="Eukaryota"/>
</dbReference>
<evidence type="ECO:0000256" key="2">
    <source>
        <dbReference type="SAM" id="MobiDB-lite"/>
    </source>
</evidence>
<dbReference type="AlphaFoldDB" id="M2ZJK9"/>
<reference evidence="5 6" key="1">
    <citation type="journal article" date="2012" name="PLoS Pathog.">
        <title>Diverse lifestyles and strategies of plant pathogenesis encoded in the genomes of eighteen Dothideomycetes fungi.</title>
        <authorList>
            <person name="Ohm R.A."/>
            <person name="Feau N."/>
            <person name="Henrissat B."/>
            <person name="Schoch C.L."/>
            <person name="Horwitz B.A."/>
            <person name="Barry K.W."/>
            <person name="Condon B.J."/>
            <person name="Copeland A.C."/>
            <person name="Dhillon B."/>
            <person name="Glaser F."/>
            <person name="Hesse C.N."/>
            <person name="Kosti I."/>
            <person name="LaButti K."/>
            <person name="Lindquist E.A."/>
            <person name="Lucas S."/>
            <person name="Salamov A.A."/>
            <person name="Bradshaw R.E."/>
            <person name="Ciuffetti L."/>
            <person name="Hamelin R.C."/>
            <person name="Kema G.H.J."/>
            <person name="Lawrence C."/>
            <person name="Scott J.A."/>
            <person name="Spatafora J.W."/>
            <person name="Turgeon B.G."/>
            <person name="de Wit P.J.G.M."/>
            <person name="Zhong S."/>
            <person name="Goodwin S.B."/>
            <person name="Grigoriev I.V."/>
        </authorList>
    </citation>
    <scope>NUCLEOTIDE SEQUENCE [LARGE SCALE GENOMIC DNA]</scope>
    <source>
        <strain evidence="5 6">CIRAD86</strain>
    </source>
</reference>
<dbReference type="InterPro" id="IPR024498">
    <property type="entry name" value="DUF2786"/>
</dbReference>